<dbReference type="InterPro" id="IPR036365">
    <property type="entry name" value="PGBD-like_sf"/>
</dbReference>
<dbReference type="InterPro" id="IPR011970">
    <property type="entry name" value="MltB_2"/>
</dbReference>
<dbReference type="AlphaFoldDB" id="A0A841KAX5"/>
<reference evidence="4 5" key="1">
    <citation type="submission" date="2020-08" db="EMBL/GenBank/DDBJ databases">
        <title>Genomic Encyclopedia of Type Strains, Phase IV (KMG-IV): sequencing the most valuable type-strain genomes for metagenomic binning, comparative biology and taxonomic classification.</title>
        <authorList>
            <person name="Goeker M."/>
        </authorList>
    </citation>
    <scope>NUCLEOTIDE SEQUENCE [LARGE SCALE GENOMIC DNA]</scope>
    <source>
        <strain evidence="4 5">DSM 101465</strain>
    </source>
</reference>
<dbReference type="FunFam" id="1.10.8.350:FF:000001">
    <property type="entry name" value="Lytic murein transglycosylase B"/>
    <property type="match status" value="1"/>
</dbReference>
<proteinExistence type="predicted"/>
<evidence type="ECO:0000313" key="5">
    <source>
        <dbReference type="Proteomes" id="UP000588017"/>
    </source>
</evidence>
<evidence type="ECO:0000259" key="2">
    <source>
        <dbReference type="Pfam" id="PF01471"/>
    </source>
</evidence>
<dbReference type="SUPFAM" id="SSF53955">
    <property type="entry name" value="Lysozyme-like"/>
    <property type="match status" value="1"/>
</dbReference>
<dbReference type="Pfam" id="PF13406">
    <property type="entry name" value="SLT_2"/>
    <property type="match status" value="1"/>
</dbReference>
<dbReference type="InterPro" id="IPR031304">
    <property type="entry name" value="SLT_2"/>
</dbReference>
<dbReference type="InterPro" id="IPR043426">
    <property type="entry name" value="MltB-like"/>
</dbReference>
<dbReference type="Pfam" id="PF01471">
    <property type="entry name" value="PG_binding_1"/>
    <property type="match status" value="1"/>
</dbReference>
<dbReference type="SUPFAM" id="SSF47090">
    <property type="entry name" value="PGBD-like"/>
    <property type="match status" value="1"/>
</dbReference>
<comment type="caution">
    <text evidence="4">The sequence shown here is derived from an EMBL/GenBank/DDBJ whole genome shotgun (WGS) entry which is preliminary data.</text>
</comment>
<dbReference type="GO" id="GO:0008933">
    <property type="term" value="F:peptidoglycan lytic transglycosylase activity"/>
    <property type="evidence" value="ECO:0007669"/>
    <property type="project" value="TreeGrafter"/>
</dbReference>
<evidence type="ECO:0000313" key="4">
    <source>
        <dbReference type="EMBL" id="MBB6168024.1"/>
    </source>
</evidence>
<organism evidence="4 5">
    <name type="scientific">Chelatococcus composti</name>
    <dbReference type="NCBI Taxonomy" id="1743235"/>
    <lineage>
        <taxon>Bacteria</taxon>
        <taxon>Pseudomonadati</taxon>
        <taxon>Pseudomonadota</taxon>
        <taxon>Alphaproteobacteria</taxon>
        <taxon>Hyphomicrobiales</taxon>
        <taxon>Chelatococcaceae</taxon>
        <taxon>Chelatococcus</taxon>
    </lineage>
</organism>
<feature type="domain" description="Transglycosylase SLT" evidence="3">
    <location>
        <begin position="45"/>
        <end position="332"/>
    </location>
</feature>
<dbReference type="GO" id="GO:0009253">
    <property type="term" value="P:peptidoglycan catabolic process"/>
    <property type="evidence" value="ECO:0007669"/>
    <property type="project" value="TreeGrafter"/>
</dbReference>
<sequence>MPQAFRGVSRQVQAAALAAVSVIGLALAGAAPAWAQSCGRDGSGFPAWLASFRQQAVAAGIPASVVAASLDGVSYDRAIISRDRGQGVFQQSFLQFAGRMVADYRLKTGASRIRQHAGLFASIERQYGVPPEPIVAFWGLETDFGANMGKDPTLKALATLAYDCRRPELFRAELMDALRIVARGDLKPSEMRGAWAGELGQMQFMPSLYYKYGVDADGDGRVDLLRSTADALASAANFMKSLGWRRGEPWLVEVKVPADLPWHEADLEIRHPVSQWLRWGVTPRTGTLPPGNASLLLPMGRNGPAFLAYDNFRVFLRWNQSFVYATTAAYFAARLAGAPPVSRGSGQVATLGARDIARLQRLLAQRGYDPGPVDGKLGAATRAAVKKAQMEFGLPADSFPTAELIARLGGN</sequence>
<dbReference type="InterPro" id="IPR036366">
    <property type="entry name" value="PGBDSf"/>
</dbReference>
<dbReference type="NCBIfam" id="TIGR02283">
    <property type="entry name" value="MltB_2"/>
    <property type="match status" value="1"/>
</dbReference>
<dbReference type="CDD" id="cd13399">
    <property type="entry name" value="Slt35-like"/>
    <property type="match status" value="1"/>
</dbReference>
<keyword evidence="1" id="KW-0732">Signal</keyword>
<keyword evidence="5" id="KW-1185">Reference proteome</keyword>
<evidence type="ECO:0000259" key="3">
    <source>
        <dbReference type="Pfam" id="PF13406"/>
    </source>
</evidence>
<name>A0A841KAX5_9HYPH</name>
<feature type="domain" description="Peptidoglycan binding-like" evidence="2">
    <location>
        <begin position="355"/>
        <end position="408"/>
    </location>
</feature>
<protein>
    <submittedName>
        <fullName evidence="4">Lytic murein transglycosylase</fullName>
    </submittedName>
</protein>
<accession>A0A841KAX5</accession>
<dbReference type="Proteomes" id="UP000588017">
    <property type="component" value="Unassembled WGS sequence"/>
</dbReference>
<feature type="chain" id="PRO_5032966958" evidence="1">
    <location>
        <begin position="36"/>
        <end position="411"/>
    </location>
</feature>
<evidence type="ECO:0000256" key="1">
    <source>
        <dbReference type="SAM" id="SignalP"/>
    </source>
</evidence>
<dbReference type="RefSeq" id="WP_183334064.1">
    <property type="nucleotide sequence ID" value="NZ_BMHX01000003.1"/>
</dbReference>
<dbReference type="InterPro" id="IPR023346">
    <property type="entry name" value="Lysozyme-like_dom_sf"/>
</dbReference>
<dbReference type="EMBL" id="JACHEH010000003">
    <property type="protein sequence ID" value="MBB6168024.1"/>
    <property type="molecule type" value="Genomic_DNA"/>
</dbReference>
<dbReference type="Gene3D" id="1.10.530.10">
    <property type="match status" value="1"/>
</dbReference>
<dbReference type="Gene3D" id="1.10.101.10">
    <property type="entry name" value="PGBD-like superfamily/PGBD"/>
    <property type="match status" value="1"/>
</dbReference>
<feature type="signal peptide" evidence="1">
    <location>
        <begin position="1"/>
        <end position="35"/>
    </location>
</feature>
<dbReference type="PANTHER" id="PTHR30163:SF8">
    <property type="entry name" value="LYTIC MUREIN TRANSGLYCOSYLASE"/>
    <property type="match status" value="1"/>
</dbReference>
<dbReference type="PANTHER" id="PTHR30163">
    <property type="entry name" value="MEMBRANE-BOUND LYTIC MUREIN TRANSGLYCOSYLASE B"/>
    <property type="match status" value="1"/>
</dbReference>
<dbReference type="InterPro" id="IPR002477">
    <property type="entry name" value="Peptidoglycan-bd-like"/>
</dbReference>
<gene>
    <name evidence="4" type="ORF">HNQ73_001647</name>
</gene>
<dbReference type="Gene3D" id="1.10.8.350">
    <property type="entry name" value="Bacterial muramidase"/>
    <property type="match status" value="1"/>
</dbReference>